<evidence type="ECO:0000313" key="14">
    <source>
        <dbReference type="Proteomes" id="UP001363151"/>
    </source>
</evidence>
<feature type="transmembrane region" description="Helical" evidence="10">
    <location>
        <begin position="129"/>
        <end position="149"/>
    </location>
</feature>
<evidence type="ECO:0000313" key="13">
    <source>
        <dbReference type="EMBL" id="KAK7235910.1"/>
    </source>
</evidence>
<accession>A0ABR1FQY1</accession>
<evidence type="ECO:0000256" key="11">
    <source>
        <dbReference type="SAM" id="SignalP"/>
    </source>
</evidence>
<evidence type="ECO:0000256" key="8">
    <source>
        <dbReference type="ARBA" id="ARBA00023157"/>
    </source>
</evidence>
<evidence type="ECO:0000256" key="5">
    <source>
        <dbReference type="ARBA" id="ARBA00022989"/>
    </source>
</evidence>
<keyword evidence="8" id="KW-1015">Disulfide bond</keyword>
<evidence type="ECO:0000256" key="6">
    <source>
        <dbReference type="ARBA" id="ARBA00023002"/>
    </source>
</evidence>
<evidence type="ECO:0000256" key="9">
    <source>
        <dbReference type="ARBA" id="ARBA00023284"/>
    </source>
</evidence>
<dbReference type="SUPFAM" id="SSF52833">
    <property type="entry name" value="Thioredoxin-like"/>
    <property type="match status" value="1"/>
</dbReference>
<keyword evidence="5 10" id="KW-1133">Transmembrane helix</keyword>
<dbReference type="EMBL" id="JBBJCI010000288">
    <property type="protein sequence ID" value="KAK7235910.1"/>
    <property type="molecule type" value="Genomic_DNA"/>
</dbReference>
<comment type="subcellular location">
    <subcellularLocation>
        <location evidence="1">Membrane</location>
        <topology evidence="1">Multi-pass membrane protein</topology>
    </subcellularLocation>
</comment>
<keyword evidence="14" id="KW-1185">Reference proteome</keyword>
<evidence type="ECO:0000256" key="4">
    <source>
        <dbReference type="ARBA" id="ARBA00022719"/>
    </source>
</evidence>
<comment type="similarity">
    <text evidence="2">Belongs to the VKOR family.</text>
</comment>
<gene>
    <name evidence="13" type="ORF">SO694_00065010</name>
</gene>
<feature type="domain" description="Vitamin K epoxide reductase" evidence="12">
    <location>
        <begin position="45"/>
        <end position="178"/>
    </location>
</feature>
<feature type="chain" id="PRO_5047522201" evidence="11">
    <location>
        <begin position="27"/>
        <end position="339"/>
    </location>
</feature>
<evidence type="ECO:0000256" key="7">
    <source>
        <dbReference type="ARBA" id="ARBA00023136"/>
    </source>
</evidence>
<reference evidence="13 14" key="1">
    <citation type="submission" date="2024-03" db="EMBL/GenBank/DDBJ databases">
        <title>Aureococcus anophagefferens CCMP1851 and Kratosvirus quantuckense: Draft genome of a second virus-susceptible host strain in the model system.</title>
        <authorList>
            <person name="Chase E."/>
            <person name="Truchon A.R."/>
            <person name="Schepens W."/>
            <person name="Wilhelm S.W."/>
        </authorList>
    </citation>
    <scope>NUCLEOTIDE SEQUENCE [LARGE SCALE GENOMIC DNA]</scope>
    <source>
        <strain evidence="13 14">CCMP1851</strain>
    </source>
</reference>
<dbReference type="CDD" id="cd12916">
    <property type="entry name" value="VKOR_1"/>
    <property type="match status" value="1"/>
</dbReference>
<protein>
    <submittedName>
        <fullName evidence="13">Vitamin K epoxide reductase</fullName>
    </submittedName>
</protein>
<evidence type="ECO:0000256" key="10">
    <source>
        <dbReference type="SAM" id="Phobius"/>
    </source>
</evidence>
<keyword evidence="3 10" id="KW-0812">Transmembrane</keyword>
<evidence type="ECO:0000256" key="2">
    <source>
        <dbReference type="ARBA" id="ARBA00006214"/>
    </source>
</evidence>
<name>A0ABR1FQY1_AURAN</name>
<feature type="transmembrane region" description="Helical" evidence="10">
    <location>
        <begin position="186"/>
        <end position="203"/>
    </location>
</feature>
<dbReference type="PANTHER" id="PTHR34573:SF1">
    <property type="entry name" value="VITAMIN K EPOXIDE REDUCTASE DOMAIN-CONTAINING PROTEIN"/>
    <property type="match status" value="1"/>
</dbReference>
<dbReference type="Pfam" id="PF07884">
    <property type="entry name" value="VKOR"/>
    <property type="match status" value="1"/>
</dbReference>
<keyword evidence="7 10" id="KW-0472">Membrane</keyword>
<dbReference type="InterPro" id="IPR038354">
    <property type="entry name" value="VKOR_sf"/>
</dbReference>
<feature type="signal peptide" evidence="11">
    <location>
        <begin position="1"/>
        <end position="26"/>
    </location>
</feature>
<evidence type="ECO:0000256" key="3">
    <source>
        <dbReference type="ARBA" id="ARBA00022692"/>
    </source>
</evidence>
<proteinExistence type="inferred from homology"/>
<keyword evidence="4" id="KW-0874">Quinone</keyword>
<keyword evidence="6" id="KW-0560">Oxidoreductase</keyword>
<dbReference type="Gene3D" id="1.20.1440.130">
    <property type="entry name" value="VKOR domain"/>
    <property type="match status" value="1"/>
</dbReference>
<keyword evidence="11" id="KW-0732">Signal</keyword>
<dbReference type="Gene3D" id="3.40.30.10">
    <property type="entry name" value="Glutaredoxin"/>
    <property type="match status" value="1"/>
</dbReference>
<feature type="transmembrane region" description="Helical" evidence="10">
    <location>
        <begin position="156"/>
        <end position="174"/>
    </location>
</feature>
<feature type="transmembrane region" description="Helical" evidence="10">
    <location>
        <begin position="89"/>
        <end position="109"/>
    </location>
</feature>
<dbReference type="Proteomes" id="UP001363151">
    <property type="component" value="Unassembled WGS sequence"/>
</dbReference>
<dbReference type="PANTHER" id="PTHR34573">
    <property type="entry name" value="VKC DOMAIN-CONTAINING PROTEIN"/>
    <property type="match status" value="1"/>
</dbReference>
<organism evidence="13 14">
    <name type="scientific">Aureococcus anophagefferens</name>
    <name type="common">Harmful bloom alga</name>
    <dbReference type="NCBI Taxonomy" id="44056"/>
    <lineage>
        <taxon>Eukaryota</taxon>
        <taxon>Sar</taxon>
        <taxon>Stramenopiles</taxon>
        <taxon>Ochrophyta</taxon>
        <taxon>Pelagophyceae</taxon>
        <taxon>Pelagomonadales</taxon>
        <taxon>Pelagomonadaceae</taxon>
        <taxon>Aureococcus</taxon>
    </lineage>
</organism>
<dbReference type="InterPro" id="IPR036249">
    <property type="entry name" value="Thioredoxin-like_sf"/>
</dbReference>
<dbReference type="SMART" id="SM00756">
    <property type="entry name" value="VKc"/>
    <property type="match status" value="1"/>
</dbReference>
<evidence type="ECO:0000256" key="1">
    <source>
        <dbReference type="ARBA" id="ARBA00004141"/>
    </source>
</evidence>
<dbReference type="InterPro" id="IPR044698">
    <property type="entry name" value="VKOR/LTO1"/>
</dbReference>
<dbReference type="InterPro" id="IPR012932">
    <property type="entry name" value="VKOR"/>
</dbReference>
<sequence length="339" mass="35176">MACRAVFALCFGVLAASLQIPHRSRCLTHRRATPVDTAPDDAGADLTSRKIVAGLAAVGVAETAYLSYSKLAAAPVMCASQACGGVLNSAYASVAGVPLAFFGFAAYFTTLALAAAPLVAPGLEKKTRWPLLATTSAMGCFSLCLLLLLAFRLQEFCALCAGSAVLTLTNAAVLRAWKAEAPPPRLVGAGAAALFAAGALFLAETDVAMAEARALVANSPPAVAAPAPKGYGGPVFTPPDVTKPSTARSAALAAHLKAKGAKMYGAYWCSHCFNQKQEFGKTAYKAIDYYECAEDGYASRRDACQARDIKGYPTWEIGGALYPGEKTLDELAALSGFVE</sequence>
<comment type="caution">
    <text evidence="13">The sequence shown here is derived from an EMBL/GenBank/DDBJ whole genome shotgun (WGS) entry which is preliminary data.</text>
</comment>
<keyword evidence="9" id="KW-0676">Redox-active center</keyword>
<evidence type="ECO:0000259" key="12">
    <source>
        <dbReference type="SMART" id="SM00756"/>
    </source>
</evidence>